<evidence type="ECO:0000256" key="5">
    <source>
        <dbReference type="ARBA" id="ARBA00022642"/>
    </source>
</evidence>
<keyword evidence="10" id="KW-0328">Glycosyltransferase</keyword>
<dbReference type="Pfam" id="PF01729">
    <property type="entry name" value="QRPTase_C"/>
    <property type="match status" value="1"/>
</dbReference>
<comment type="pathway">
    <text evidence="1">Cofactor biosynthesis; NAD(+) biosynthesis; nicotinate D-ribonucleotide from nicotinate: step 1/1.</text>
</comment>
<dbReference type="PANTHER" id="PTHR43202">
    <property type="entry name" value="NICOTINATE-NUCLEOTIDE PYROPHOSPHORYLASE"/>
    <property type="match status" value="1"/>
</dbReference>
<dbReference type="InterPro" id="IPR007229">
    <property type="entry name" value="Nic_PRibTrfase-Fam"/>
</dbReference>
<keyword evidence="6 10" id="KW-0808">Transferase</keyword>
<dbReference type="NCBIfam" id="NF006415">
    <property type="entry name" value="PRK08662.1"/>
    <property type="match status" value="1"/>
</dbReference>
<comment type="catalytic activity">
    <reaction evidence="7">
        <text>5-phospho-alpha-D-ribose 1-diphosphate + nicotinate + ATP + H2O = nicotinate beta-D-ribonucleotide + ADP + phosphate + diphosphate</text>
        <dbReference type="Rhea" id="RHEA:36163"/>
        <dbReference type="ChEBI" id="CHEBI:15377"/>
        <dbReference type="ChEBI" id="CHEBI:30616"/>
        <dbReference type="ChEBI" id="CHEBI:32544"/>
        <dbReference type="ChEBI" id="CHEBI:33019"/>
        <dbReference type="ChEBI" id="CHEBI:43474"/>
        <dbReference type="ChEBI" id="CHEBI:57502"/>
        <dbReference type="ChEBI" id="CHEBI:58017"/>
        <dbReference type="ChEBI" id="CHEBI:456216"/>
        <dbReference type="EC" id="6.3.4.21"/>
    </reaction>
</comment>
<dbReference type="Gene3D" id="3.20.20.70">
    <property type="entry name" value="Aldolase class I"/>
    <property type="match status" value="1"/>
</dbReference>
<evidence type="ECO:0000259" key="8">
    <source>
        <dbReference type="Pfam" id="PF01729"/>
    </source>
</evidence>
<feature type="domain" description="Quinolinate phosphoribosyl transferase C-terminal" evidence="8">
    <location>
        <begin position="113"/>
        <end position="301"/>
    </location>
</feature>
<keyword evidence="5" id="KW-0662">Pyridine nucleotide biosynthesis</keyword>
<dbReference type="SUPFAM" id="SSF54675">
    <property type="entry name" value="Nicotinate/Quinolinate PRTase N-terminal domain-like"/>
    <property type="match status" value="1"/>
</dbReference>
<dbReference type="EMBL" id="BLAB01000001">
    <property type="protein sequence ID" value="GER94574.1"/>
    <property type="molecule type" value="Genomic_DNA"/>
</dbReference>
<dbReference type="Gene3D" id="3.90.1170.20">
    <property type="entry name" value="Quinolinate phosphoribosyl transferase, N-terminal domain"/>
    <property type="match status" value="1"/>
</dbReference>
<evidence type="ECO:0000256" key="4">
    <source>
        <dbReference type="ARBA" id="ARBA00022598"/>
    </source>
</evidence>
<dbReference type="GO" id="GO:0009435">
    <property type="term" value="P:NAD+ biosynthetic process"/>
    <property type="evidence" value="ECO:0007669"/>
    <property type="project" value="UniProtKB-UniPathway"/>
</dbReference>
<dbReference type="InterPro" id="IPR013785">
    <property type="entry name" value="Aldolase_TIM"/>
</dbReference>
<gene>
    <name evidence="10" type="ORF">A45J_2338</name>
</gene>
<evidence type="ECO:0000256" key="3">
    <source>
        <dbReference type="ARBA" id="ARBA00022553"/>
    </source>
</evidence>
<reference evidence="10" key="1">
    <citation type="submission" date="2019-10" db="EMBL/GenBank/DDBJ databases">
        <title>Metagenomic sequencing of thiosulfate-disproportionating enrichment culture.</title>
        <authorList>
            <person name="Umezawa K."/>
            <person name="Kojima H."/>
            <person name="Fukui M."/>
        </authorList>
    </citation>
    <scope>NUCLEOTIDE SEQUENCE</scope>
    <source>
        <strain evidence="10">45J</strain>
    </source>
</reference>
<dbReference type="UniPathway" id="UPA00253">
    <property type="reaction ID" value="UER00457"/>
</dbReference>
<evidence type="ECO:0000256" key="7">
    <source>
        <dbReference type="ARBA" id="ARBA00048668"/>
    </source>
</evidence>
<comment type="caution">
    <text evidence="10">The sequence shown here is derived from an EMBL/GenBank/DDBJ whole genome shotgun (WGS) entry which is preliminary data.</text>
</comment>
<dbReference type="InterPro" id="IPR002638">
    <property type="entry name" value="Quinolinate_PRibosylTrfase_C"/>
</dbReference>
<dbReference type="GO" id="GO:0004516">
    <property type="term" value="F:nicotinate phosphoribosyltransferase activity"/>
    <property type="evidence" value="ECO:0007669"/>
    <property type="project" value="UniProtKB-EC"/>
</dbReference>
<dbReference type="InterPro" id="IPR037128">
    <property type="entry name" value="Quinolinate_PRibosylTase_N_sf"/>
</dbReference>
<proteinExistence type="predicted"/>
<dbReference type="InterPro" id="IPR053190">
    <property type="entry name" value="NAPRTase-like"/>
</dbReference>
<dbReference type="InterPro" id="IPR035809">
    <property type="entry name" value="NAPRTase_arc-type"/>
</dbReference>
<accession>A0A5J4KZA0</accession>
<dbReference type="PIRSF" id="PIRSF000484">
    <property type="entry name" value="NAPRT"/>
    <property type="match status" value="1"/>
</dbReference>
<evidence type="ECO:0000313" key="10">
    <source>
        <dbReference type="EMBL" id="GER94574.1"/>
    </source>
</evidence>
<dbReference type="GO" id="GO:0004514">
    <property type="term" value="F:nicotinate-nucleotide diphosphorylase (carboxylating) activity"/>
    <property type="evidence" value="ECO:0007669"/>
    <property type="project" value="InterPro"/>
</dbReference>
<keyword evidence="4" id="KW-0436">Ligase</keyword>
<dbReference type="AlphaFoldDB" id="A0A5J4KZA0"/>
<dbReference type="PANTHER" id="PTHR43202:SF1">
    <property type="entry name" value="NICOTINATE PHOSPHORIBOSYLTRANSFERASE"/>
    <property type="match status" value="1"/>
</dbReference>
<sequence length="394" mass="44172">MFHTADHNDILSGKIADVYFERTLRILKAKGINPTVKAEFIAKAFPGEYQWAVFAGLEEALYLLKNLPVKVRAMEEGTIFYPYEPVMEIEGKYQDFCVYETAILGLICQASGIATKAARFKKLAGDRPVISFGARRMHPVLAPMIERNAYIGGCDGVAVVKSGEIIGEDPMGTMPHALIICMGSTVDAIKAYDEVLEPKFKRVALIDTFLDEKFECLNVAEAVGDRLFAVRFDTPGSRRGNFYRILEECRWELDIRGYKHIKFYVSGGIREEDITVLNPVVDGYGIGTSISNAPVIDYAMDIMEVEGKPLAKRGKWSGSKRVLRCPACSRRIIAPLKCHESAVQTQEIRCECGRIFEDILITVLDNGKYLIDMPSHKEIRNFVLKQLKAIGQRL</sequence>
<dbReference type="Pfam" id="PF02749">
    <property type="entry name" value="QRPTase_N"/>
    <property type="match status" value="1"/>
</dbReference>
<organism evidence="10">
    <name type="scientific">hot springs metagenome</name>
    <dbReference type="NCBI Taxonomy" id="433727"/>
    <lineage>
        <taxon>unclassified sequences</taxon>
        <taxon>metagenomes</taxon>
        <taxon>ecological metagenomes</taxon>
    </lineage>
</organism>
<evidence type="ECO:0000256" key="1">
    <source>
        <dbReference type="ARBA" id="ARBA00004952"/>
    </source>
</evidence>
<dbReference type="SUPFAM" id="SSF51690">
    <property type="entry name" value="Nicotinate/Quinolinate PRTase C-terminal domain-like"/>
    <property type="match status" value="1"/>
</dbReference>
<protein>
    <recommendedName>
        <fullName evidence="2">nicotinate phosphoribosyltransferase</fullName>
        <ecNumber evidence="2">6.3.4.21</ecNumber>
    </recommendedName>
</protein>
<evidence type="ECO:0000256" key="6">
    <source>
        <dbReference type="ARBA" id="ARBA00022679"/>
    </source>
</evidence>
<feature type="domain" description="Quinolinate phosphoribosyl transferase N-terminal" evidence="9">
    <location>
        <begin position="17"/>
        <end position="111"/>
    </location>
</feature>
<evidence type="ECO:0000259" key="9">
    <source>
        <dbReference type="Pfam" id="PF02749"/>
    </source>
</evidence>
<dbReference type="CDD" id="cd01571">
    <property type="entry name" value="NAPRTase_B"/>
    <property type="match status" value="1"/>
</dbReference>
<dbReference type="EC" id="6.3.4.21" evidence="2"/>
<dbReference type="InterPro" id="IPR022412">
    <property type="entry name" value="Quinolinate_PRibosylTrfase_N"/>
</dbReference>
<evidence type="ECO:0000256" key="2">
    <source>
        <dbReference type="ARBA" id="ARBA00013236"/>
    </source>
</evidence>
<name>A0A5J4KZA0_9ZZZZ</name>
<dbReference type="InterPro" id="IPR036068">
    <property type="entry name" value="Nicotinate_pribotase-like_C"/>
</dbReference>
<keyword evidence="3" id="KW-0597">Phosphoprotein</keyword>